<comment type="catalytic activity">
    <reaction evidence="26">
        <text>L-tyrosyl-[protein] + ATP = O-phospho-L-tyrosyl-[protein] + ADP + H(+)</text>
        <dbReference type="Rhea" id="RHEA:10596"/>
        <dbReference type="Rhea" id="RHEA-COMP:10136"/>
        <dbReference type="Rhea" id="RHEA-COMP:20101"/>
        <dbReference type="ChEBI" id="CHEBI:15378"/>
        <dbReference type="ChEBI" id="CHEBI:30616"/>
        <dbReference type="ChEBI" id="CHEBI:46858"/>
        <dbReference type="ChEBI" id="CHEBI:61978"/>
        <dbReference type="ChEBI" id="CHEBI:456216"/>
        <dbReference type="EC" id="2.7.10.2"/>
    </reaction>
</comment>
<dbReference type="Pfam" id="PF07714">
    <property type="entry name" value="PK_Tyr_Ser-Thr"/>
    <property type="match status" value="1"/>
</dbReference>
<dbReference type="GO" id="GO:0106310">
    <property type="term" value="F:protein serine kinase activity"/>
    <property type="evidence" value="ECO:0007669"/>
    <property type="project" value="RHEA"/>
</dbReference>
<proteinExistence type="inferred from homology"/>
<dbReference type="GO" id="GO:0070431">
    <property type="term" value="P:nucleotide-binding oligomerization domain containing 2 signaling pathway"/>
    <property type="evidence" value="ECO:0007669"/>
    <property type="project" value="UniProtKB-ARBA"/>
</dbReference>
<reference evidence="31" key="3">
    <citation type="submission" date="2025-09" db="UniProtKB">
        <authorList>
            <consortium name="Ensembl"/>
        </authorList>
    </citation>
    <scope>IDENTIFICATION</scope>
    <source>
        <strain evidence="31">Thoroughbred</strain>
    </source>
</reference>
<evidence type="ECO:0000256" key="19">
    <source>
        <dbReference type="ARBA" id="ARBA00022859"/>
    </source>
</evidence>
<evidence type="ECO:0000256" key="7">
    <source>
        <dbReference type="ARBA" id="ARBA00022490"/>
    </source>
</evidence>
<dbReference type="GO" id="GO:0005783">
    <property type="term" value="C:endoplasmic reticulum"/>
    <property type="evidence" value="ECO:0007669"/>
    <property type="project" value="UniProtKB-SubCell"/>
</dbReference>
<keyword evidence="9 26" id="KW-0723">Serine/threonine-protein kinase</keyword>
<evidence type="ECO:0000313" key="33">
    <source>
        <dbReference type="VGNC" id="VGNC:22399"/>
    </source>
</evidence>
<accession>A0A3Q2GV29</accession>
<sequence length="507" mass="57550">MNGEAICSALPTIPYHKLADLRYLSRGASGTVSSARHADWRVQVAVKHLHIHTPLLDSERNDVLREAEILHKARFSYILPILGICNEPEFLGIVTEYMPNGSLNELLHRKTEYPDVAWPLRFRILHEIALGVNYLHNMNPPLLHHDLKTQNILLDNEFHVKIADFGLSKWRMMSLSQSRSSKSAPEGGTIIYMPPENYEPGQKSRASVKHDIYSYAVITWEVLSRKQPFEEVTNPLQIMYSVSQGHRPDTNEESLPFDIPHRALMISLIESGWAQNPDERPSFLKCLIELEPVLRTFEEITFLEAVIQLKKTKESCGSSQLHKSSSSLRTSKSLSAQDNDFLSRKTEDYSVLHHCPVNHSCDSNIPAAQRATFCDHKTTPCALAIINSLSAEGNSERLQPGIAQQWIQSKREDIVNQMTEACLNQSLDALLSRDLIMKEDYELVSTKPTRTSKVRQLLDTTDIQGEEFAKVIVQKLKDNKQMGLQPYPEIFMASRSPSLNLFQNKSL</sequence>
<dbReference type="SMART" id="SM00220">
    <property type="entry name" value="S_TKc"/>
    <property type="match status" value="1"/>
</dbReference>
<dbReference type="GO" id="GO:0070427">
    <property type="term" value="P:nucleotide-binding oligomerization domain containing 1 signaling pathway"/>
    <property type="evidence" value="ECO:0007669"/>
    <property type="project" value="UniProtKB-ARBA"/>
</dbReference>
<dbReference type="GO" id="GO:0006915">
    <property type="term" value="P:apoptotic process"/>
    <property type="evidence" value="ECO:0007669"/>
    <property type="project" value="UniProtKB-KW"/>
</dbReference>
<evidence type="ECO:0000256" key="26">
    <source>
        <dbReference type="PIRNR" id="PIRNR037921"/>
    </source>
</evidence>
<dbReference type="EC" id="2.7.11.1" evidence="5 26"/>
<name>A0A3Q2GV29_HORSE</name>
<protein>
    <recommendedName>
        <fullName evidence="24 26">Receptor-interacting serine/threonine-protein kinase 2</fullName>
        <ecNumber evidence="26">2.7.10.2</ecNumber>
        <ecNumber evidence="5 26">2.7.11.1</ecNumber>
    </recommendedName>
    <alternativeName>
        <fullName evidence="25 26">Tyrosine-protein kinase RIPK2</fullName>
    </alternativeName>
</protein>
<reference evidence="31 32" key="1">
    <citation type="journal article" date="2009" name="Science">
        <title>Genome sequence, comparative analysis, and population genetics of the domestic horse.</title>
        <authorList>
            <consortium name="Broad Institute Genome Sequencing Platform"/>
            <consortium name="Broad Institute Whole Genome Assembly Team"/>
            <person name="Wade C.M."/>
            <person name="Giulotto E."/>
            <person name="Sigurdsson S."/>
            <person name="Zoli M."/>
            <person name="Gnerre S."/>
            <person name="Imsland F."/>
            <person name="Lear T.L."/>
            <person name="Adelson D.L."/>
            <person name="Bailey E."/>
            <person name="Bellone R.R."/>
            <person name="Bloecker H."/>
            <person name="Distl O."/>
            <person name="Edgar R.C."/>
            <person name="Garber M."/>
            <person name="Leeb T."/>
            <person name="Mauceli E."/>
            <person name="MacLeod J.N."/>
            <person name="Penedo M.C.T."/>
            <person name="Raison J.M."/>
            <person name="Sharpe T."/>
            <person name="Vogel J."/>
            <person name="Andersson L."/>
            <person name="Antczak D.F."/>
            <person name="Biagi T."/>
            <person name="Binns M.M."/>
            <person name="Chowdhary B.P."/>
            <person name="Coleman S.J."/>
            <person name="Della Valle G."/>
            <person name="Fryc S."/>
            <person name="Guerin G."/>
            <person name="Hasegawa T."/>
            <person name="Hill E.W."/>
            <person name="Jurka J."/>
            <person name="Kiialainen A."/>
            <person name="Lindgren G."/>
            <person name="Liu J."/>
            <person name="Magnani E."/>
            <person name="Mickelson J.R."/>
            <person name="Murray J."/>
            <person name="Nergadze S.G."/>
            <person name="Onofrio R."/>
            <person name="Pedroni S."/>
            <person name="Piras M.F."/>
            <person name="Raudsepp T."/>
            <person name="Rocchi M."/>
            <person name="Roeed K.H."/>
            <person name="Ryder O.A."/>
            <person name="Searle S."/>
            <person name="Skow L."/>
            <person name="Swinburne J.E."/>
            <person name="Syvaenen A.C."/>
            <person name="Tozaki T."/>
            <person name="Valberg S.J."/>
            <person name="Vaudin M."/>
            <person name="White J.R."/>
            <person name="Zody M.C."/>
            <person name="Lander E.S."/>
            <person name="Lindblad-Toh K."/>
        </authorList>
    </citation>
    <scope>NUCLEOTIDE SEQUENCE [LARGE SCALE GENOMIC DNA]</scope>
    <source>
        <strain evidence="31 32">Thoroughbred</strain>
    </source>
</reference>
<dbReference type="Gene3D" id="1.10.533.10">
    <property type="entry name" value="Death Domain, Fas"/>
    <property type="match status" value="1"/>
</dbReference>
<dbReference type="Ensembl" id="ENSECAT00000060163.2">
    <property type="protein sequence ID" value="ENSECAP00000024214.2"/>
    <property type="gene ID" value="ENSECAG00000023011.4"/>
</dbReference>
<feature type="domain" description="CARD" evidence="30">
    <location>
        <begin position="399"/>
        <end position="481"/>
    </location>
</feature>
<keyword evidence="14 26" id="KW-0547">Nucleotide-binding</keyword>
<dbReference type="InterPro" id="IPR011009">
    <property type="entry name" value="Kinase-like_dom_sf"/>
</dbReference>
<keyword evidence="12 26" id="KW-0808">Transferase</keyword>
<feature type="domain" description="Protein kinase" evidence="29">
    <location>
        <begin position="18"/>
        <end position="294"/>
    </location>
</feature>
<dbReference type="PROSITE" id="PS50209">
    <property type="entry name" value="CARD"/>
    <property type="match status" value="1"/>
</dbReference>
<dbReference type="FunFam" id="1.10.533.10:FF:000037">
    <property type="entry name" value="Receptor-interacting serine/threonine-protein kinase 2"/>
    <property type="match status" value="1"/>
</dbReference>
<evidence type="ECO:0000256" key="28">
    <source>
        <dbReference type="PIRSR" id="PIRSR037921-2"/>
    </source>
</evidence>
<dbReference type="SUPFAM" id="SSF47986">
    <property type="entry name" value="DEATH domain"/>
    <property type="match status" value="1"/>
</dbReference>
<evidence type="ECO:0000256" key="1">
    <source>
        <dbReference type="ARBA" id="ARBA00004202"/>
    </source>
</evidence>
<reference evidence="31" key="2">
    <citation type="submission" date="2025-08" db="UniProtKB">
        <authorList>
            <consortium name="Ensembl"/>
        </authorList>
    </citation>
    <scope>IDENTIFICATION</scope>
    <source>
        <strain evidence="31">Thoroughbred</strain>
    </source>
</reference>
<evidence type="ECO:0000256" key="2">
    <source>
        <dbReference type="ARBA" id="ARBA00004240"/>
    </source>
</evidence>
<evidence type="ECO:0000256" key="27">
    <source>
        <dbReference type="PIRSR" id="PIRSR037921-1"/>
    </source>
</evidence>
<dbReference type="GO" id="GO:0140895">
    <property type="term" value="P:cell surface toll-like receptor signaling pathway"/>
    <property type="evidence" value="ECO:0007669"/>
    <property type="project" value="UniProtKB-ARBA"/>
</dbReference>
<evidence type="ECO:0000256" key="24">
    <source>
        <dbReference type="ARBA" id="ARBA00071069"/>
    </source>
</evidence>
<evidence type="ECO:0000256" key="16">
    <source>
        <dbReference type="ARBA" id="ARBA00022824"/>
    </source>
</evidence>
<keyword evidence="17 26" id="KW-0067">ATP-binding</keyword>
<keyword evidence="16" id="KW-0256">Endoplasmic reticulum</keyword>
<dbReference type="PROSITE" id="PS00108">
    <property type="entry name" value="PROTEIN_KINASE_ST"/>
    <property type="match status" value="1"/>
</dbReference>
<feature type="active site" description="Proton acceptor" evidence="27">
    <location>
        <position position="146"/>
    </location>
</feature>
<dbReference type="VGNC" id="VGNC:22399">
    <property type="gene designation" value="RIPK2"/>
</dbReference>
<comment type="catalytic activity">
    <reaction evidence="22 26">
        <text>L-threonyl-[protein] + ATP = O-phospho-L-threonyl-[protein] + ADP + H(+)</text>
        <dbReference type="Rhea" id="RHEA:46608"/>
        <dbReference type="Rhea" id="RHEA-COMP:11060"/>
        <dbReference type="Rhea" id="RHEA-COMP:11605"/>
        <dbReference type="ChEBI" id="CHEBI:15378"/>
        <dbReference type="ChEBI" id="CHEBI:30013"/>
        <dbReference type="ChEBI" id="CHEBI:30616"/>
        <dbReference type="ChEBI" id="CHEBI:61977"/>
        <dbReference type="ChEBI" id="CHEBI:456216"/>
        <dbReference type="EC" id="2.7.11.1"/>
    </reaction>
</comment>
<evidence type="ECO:0000259" key="29">
    <source>
        <dbReference type="PROSITE" id="PS50011"/>
    </source>
</evidence>
<evidence type="ECO:0000256" key="4">
    <source>
        <dbReference type="ARBA" id="ARBA00005843"/>
    </source>
</evidence>
<comment type="similarity">
    <text evidence="4 26">Belongs to the protein kinase superfamily. TKL Ser/Thr protein kinase family.</text>
</comment>
<dbReference type="GO" id="GO:0002250">
    <property type="term" value="P:adaptive immune response"/>
    <property type="evidence" value="ECO:0007669"/>
    <property type="project" value="UniProtKB-UniRule"/>
</dbReference>
<dbReference type="GO" id="GO:0005829">
    <property type="term" value="C:cytosol"/>
    <property type="evidence" value="ECO:0007669"/>
    <property type="project" value="UniProtKB-ARBA"/>
</dbReference>
<dbReference type="FunFam" id="1.10.510.10:FF:000288">
    <property type="entry name" value="Receptor-interacting serine/threonine-protein kinase 2"/>
    <property type="match status" value="1"/>
</dbReference>
<dbReference type="Gene3D" id="1.10.510.10">
    <property type="entry name" value="Transferase(Phosphotransferase) domain 1"/>
    <property type="match status" value="1"/>
</dbReference>
<organism evidence="31 32">
    <name type="scientific">Equus caballus</name>
    <name type="common">Horse</name>
    <dbReference type="NCBI Taxonomy" id="9796"/>
    <lineage>
        <taxon>Eukaryota</taxon>
        <taxon>Metazoa</taxon>
        <taxon>Chordata</taxon>
        <taxon>Craniata</taxon>
        <taxon>Vertebrata</taxon>
        <taxon>Euteleostomi</taxon>
        <taxon>Mammalia</taxon>
        <taxon>Eutheria</taxon>
        <taxon>Laurasiatheria</taxon>
        <taxon>Perissodactyla</taxon>
        <taxon>Equidae</taxon>
        <taxon>Equus</taxon>
    </lineage>
</organism>
<evidence type="ECO:0000256" key="21">
    <source>
        <dbReference type="ARBA" id="ARBA00023136"/>
    </source>
</evidence>
<evidence type="ECO:0000256" key="22">
    <source>
        <dbReference type="ARBA" id="ARBA00047899"/>
    </source>
</evidence>
<evidence type="ECO:0000256" key="17">
    <source>
        <dbReference type="ARBA" id="ARBA00022840"/>
    </source>
</evidence>
<dbReference type="Pfam" id="PF00619">
    <property type="entry name" value="CARD"/>
    <property type="match status" value="1"/>
</dbReference>
<dbReference type="GO" id="GO:0043123">
    <property type="term" value="P:positive regulation of canonical NF-kappaB signal transduction"/>
    <property type="evidence" value="ECO:0007669"/>
    <property type="project" value="UniProtKB-ARBA"/>
</dbReference>
<feature type="binding site" evidence="28">
    <location>
        <begin position="24"/>
        <end position="32"/>
    </location>
    <ligand>
        <name>ATP</name>
        <dbReference type="ChEBI" id="CHEBI:30616"/>
    </ligand>
</feature>
<dbReference type="GO" id="GO:0005524">
    <property type="term" value="F:ATP binding"/>
    <property type="evidence" value="ECO:0007669"/>
    <property type="project" value="UniProtKB-UniRule"/>
</dbReference>
<evidence type="ECO:0000313" key="32">
    <source>
        <dbReference type="Proteomes" id="UP000002281"/>
    </source>
</evidence>
<dbReference type="InterPro" id="IPR042149">
    <property type="entry name" value="CARD_RIP2"/>
</dbReference>
<dbReference type="InterPro" id="IPR000719">
    <property type="entry name" value="Prot_kinase_dom"/>
</dbReference>
<keyword evidence="7 26" id="KW-0963">Cytoplasm</keyword>
<comment type="subunit">
    <text evidence="26">Found in a signaling complex consisting of at least ARHGEF2, NOD2 and RIPK2.</text>
</comment>
<dbReference type="GO" id="GO:0004715">
    <property type="term" value="F:non-membrane spanning protein tyrosine kinase activity"/>
    <property type="evidence" value="ECO:0007669"/>
    <property type="project" value="UniProtKB-EC"/>
</dbReference>
<evidence type="ECO:0000256" key="18">
    <source>
        <dbReference type="ARBA" id="ARBA00022843"/>
    </source>
</evidence>
<evidence type="ECO:0000313" key="31">
    <source>
        <dbReference type="Ensembl" id="ENSECAP00000024214.2"/>
    </source>
</evidence>
<keyword evidence="6" id="KW-1003">Cell membrane</keyword>
<keyword evidence="8" id="KW-1017">Isopeptide bond</keyword>
<feature type="binding site" evidence="28">
    <location>
        <position position="47"/>
    </location>
    <ligand>
        <name>ATP</name>
        <dbReference type="ChEBI" id="CHEBI:30616"/>
    </ligand>
</feature>
<dbReference type="GO" id="GO:0043065">
    <property type="term" value="P:positive regulation of apoptotic process"/>
    <property type="evidence" value="ECO:0007669"/>
    <property type="project" value="InterPro"/>
</dbReference>
<evidence type="ECO:0000256" key="5">
    <source>
        <dbReference type="ARBA" id="ARBA00012513"/>
    </source>
</evidence>
<comment type="subcellular location">
    <subcellularLocation>
        <location evidence="1">Cell membrane</location>
        <topology evidence="1">Peripheral membrane protein</topology>
    </subcellularLocation>
    <subcellularLocation>
        <location evidence="3 26">Cytoplasm</location>
    </subcellularLocation>
    <subcellularLocation>
        <location evidence="2">Endoplasmic reticulum</location>
    </subcellularLocation>
</comment>
<evidence type="ECO:0000256" key="12">
    <source>
        <dbReference type="ARBA" id="ARBA00022679"/>
    </source>
</evidence>
<keyword evidence="32" id="KW-1185">Reference proteome</keyword>
<dbReference type="GO" id="GO:0001819">
    <property type="term" value="P:positive regulation of cytokine production"/>
    <property type="evidence" value="ECO:0007669"/>
    <property type="project" value="UniProtKB-ARBA"/>
</dbReference>
<dbReference type="InterPro" id="IPR011029">
    <property type="entry name" value="DEATH-like_dom_sf"/>
</dbReference>
<evidence type="ECO:0000256" key="8">
    <source>
        <dbReference type="ARBA" id="ARBA00022499"/>
    </source>
</evidence>
<dbReference type="CDD" id="cd14026">
    <property type="entry name" value="STKc_RIP2"/>
    <property type="match status" value="1"/>
</dbReference>
<evidence type="ECO:0000256" key="11">
    <source>
        <dbReference type="ARBA" id="ARBA00022588"/>
    </source>
</evidence>
<dbReference type="InterPro" id="IPR008271">
    <property type="entry name" value="Ser/Thr_kinase_AS"/>
</dbReference>
<dbReference type="ExpressionAtlas" id="A0A3Q2GV29">
    <property type="expression patterns" value="baseline"/>
</dbReference>
<dbReference type="GO" id="GO:0071225">
    <property type="term" value="P:cellular response to muramyl dipeptide"/>
    <property type="evidence" value="ECO:0007669"/>
    <property type="project" value="UniProtKB-ARBA"/>
</dbReference>
<evidence type="ECO:0000256" key="14">
    <source>
        <dbReference type="ARBA" id="ARBA00022741"/>
    </source>
</evidence>
<keyword evidence="15 26" id="KW-0418">Kinase</keyword>
<dbReference type="SUPFAM" id="SSF56112">
    <property type="entry name" value="Protein kinase-like (PK-like)"/>
    <property type="match status" value="1"/>
</dbReference>
<dbReference type="PANTHER" id="PTHR44329">
    <property type="entry name" value="SERINE/THREONINE-PROTEIN KINASE TNNI3K-RELATED"/>
    <property type="match status" value="1"/>
</dbReference>
<keyword evidence="18" id="KW-0832">Ubl conjugation</keyword>
<keyword evidence="10" id="KW-0597">Phosphoprotein</keyword>
<dbReference type="PROSITE" id="PS50011">
    <property type="entry name" value="PROTEIN_KINASE_DOM"/>
    <property type="match status" value="1"/>
</dbReference>
<dbReference type="InterPro" id="IPR017322">
    <property type="entry name" value="Rcpt-int_Ser/Thr_kinase-2"/>
</dbReference>
<dbReference type="InterPro" id="IPR051681">
    <property type="entry name" value="Ser/Thr_Kinases-Pseudokinases"/>
</dbReference>
<dbReference type="CDD" id="cd08786">
    <property type="entry name" value="CARD_RIP2_CARD3"/>
    <property type="match status" value="1"/>
</dbReference>
<gene>
    <name evidence="31 33" type="primary">RIPK2</name>
</gene>
<evidence type="ECO:0000256" key="15">
    <source>
        <dbReference type="ARBA" id="ARBA00022777"/>
    </source>
</evidence>
<keyword evidence="13" id="KW-0053">Apoptosis</keyword>
<evidence type="ECO:0000259" key="30">
    <source>
        <dbReference type="PROSITE" id="PS50209"/>
    </source>
</evidence>
<keyword evidence="20 26" id="KW-1064">Adaptive immunity</keyword>
<dbReference type="GO" id="GO:0042742">
    <property type="term" value="P:defense response to bacterium"/>
    <property type="evidence" value="ECO:0007669"/>
    <property type="project" value="UniProtKB-ARBA"/>
</dbReference>
<dbReference type="Bgee" id="ENSECAG00000023011">
    <property type="expression patterns" value="Expressed in bone marrow and 23 other cell types or tissues"/>
</dbReference>
<evidence type="ECO:0000256" key="13">
    <source>
        <dbReference type="ARBA" id="ARBA00022703"/>
    </source>
</evidence>
<dbReference type="GO" id="GO:0004674">
    <property type="term" value="F:protein serine/threonine kinase activity"/>
    <property type="evidence" value="ECO:0007669"/>
    <property type="project" value="UniProtKB-KW"/>
</dbReference>
<dbReference type="GeneTree" id="ENSGT00940000156113"/>
<comment type="catalytic activity">
    <reaction evidence="23 26">
        <text>L-seryl-[protein] + ATP = O-phospho-L-seryl-[protein] + ADP + H(+)</text>
        <dbReference type="Rhea" id="RHEA:17989"/>
        <dbReference type="Rhea" id="RHEA-COMP:9863"/>
        <dbReference type="Rhea" id="RHEA-COMP:11604"/>
        <dbReference type="ChEBI" id="CHEBI:15378"/>
        <dbReference type="ChEBI" id="CHEBI:29999"/>
        <dbReference type="ChEBI" id="CHEBI:30616"/>
        <dbReference type="ChEBI" id="CHEBI:83421"/>
        <dbReference type="ChEBI" id="CHEBI:456216"/>
        <dbReference type="EC" id="2.7.11.1"/>
    </reaction>
</comment>
<dbReference type="AlphaFoldDB" id="A0A3Q2GV29"/>
<dbReference type="EC" id="2.7.10.2" evidence="26"/>
<evidence type="ECO:0000256" key="6">
    <source>
        <dbReference type="ARBA" id="ARBA00022475"/>
    </source>
</evidence>
<dbReference type="GO" id="GO:0045087">
    <property type="term" value="P:innate immune response"/>
    <property type="evidence" value="ECO:0007669"/>
    <property type="project" value="UniProtKB-KW"/>
</dbReference>
<keyword evidence="21" id="KW-0472">Membrane</keyword>
<evidence type="ECO:0000256" key="10">
    <source>
        <dbReference type="ARBA" id="ARBA00022553"/>
    </source>
</evidence>
<dbReference type="PANTHER" id="PTHR44329:SF9">
    <property type="entry name" value="RECEPTOR-INTERACTING SERINE_THREONINE-PROTEIN KINASE 2"/>
    <property type="match status" value="1"/>
</dbReference>
<evidence type="ECO:0000256" key="9">
    <source>
        <dbReference type="ARBA" id="ARBA00022527"/>
    </source>
</evidence>
<dbReference type="GO" id="GO:0005886">
    <property type="term" value="C:plasma membrane"/>
    <property type="evidence" value="ECO:0007669"/>
    <property type="project" value="UniProtKB-SubCell"/>
</dbReference>
<dbReference type="InterPro" id="IPR001245">
    <property type="entry name" value="Ser-Thr/Tyr_kinase_cat_dom"/>
</dbReference>
<comment type="function">
    <text evidence="26">Serine/threonine/tyrosine-protein kinase that plays an essential role in modulation of innate and adaptive immune responses. Acts as a key effector of NOD1 and NOD2 signaling pathways: upon activation by bacterial peptidoglycans, NOD1 and NOD2 oligomerize and recruit RIPK2 via CARD-CARD domains, leading to the formation of RIPK2 filaments.</text>
</comment>
<keyword evidence="19 26" id="KW-0391">Immunity</keyword>
<dbReference type="GO" id="GO:0080090">
    <property type="term" value="P:regulation of primary metabolic process"/>
    <property type="evidence" value="ECO:0007669"/>
    <property type="project" value="UniProtKB-ARBA"/>
</dbReference>
<keyword evidence="11 26" id="KW-0399">Innate immunity</keyword>
<evidence type="ECO:0000256" key="25">
    <source>
        <dbReference type="ARBA" id="ARBA00075761"/>
    </source>
</evidence>
<evidence type="ECO:0000256" key="3">
    <source>
        <dbReference type="ARBA" id="ARBA00004496"/>
    </source>
</evidence>
<dbReference type="PIRSF" id="PIRSF037921">
    <property type="entry name" value="STPK_RIP2"/>
    <property type="match status" value="1"/>
</dbReference>
<dbReference type="InterPro" id="IPR001315">
    <property type="entry name" value="CARD"/>
</dbReference>
<dbReference type="Proteomes" id="UP000002281">
    <property type="component" value="Chromosome 9"/>
</dbReference>
<evidence type="ECO:0000256" key="20">
    <source>
        <dbReference type="ARBA" id="ARBA00023130"/>
    </source>
</evidence>
<evidence type="ECO:0000256" key="23">
    <source>
        <dbReference type="ARBA" id="ARBA00048679"/>
    </source>
</evidence>